<geneLocation type="plasmid" evidence="3 4">
    <name>unnamed2</name>
</geneLocation>
<dbReference type="Gene3D" id="3.40.50.300">
    <property type="entry name" value="P-loop containing nucleotide triphosphate hydrolases"/>
    <property type="match status" value="1"/>
</dbReference>
<accession>A0A6P1NUA3</accession>
<dbReference type="AlphaFoldDB" id="A0A6P1NUA3"/>
<protein>
    <submittedName>
        <fullName evidence="3">AAA family ATPase</fullName>
    </submittedName>
</protein>
<evidence type="ECO:0000256" key="1">
    <source>
        <dbReference type="SAM" id="MobiDB-lite"/>
    </source>
</evidence>
<dbReference type="KEGG" id="psey:GU243_23945"/>
<keyword evidence="4" id="KW-1185">Reference proteome</keyword>
<name>A0A6P1NUA3_9MICC</name>
<keyword evidence="3" id="KW-0614">Plasmid</keyword>
<dbReference type="SUPFAM" id="SSF52540">
    <property type="entry name" value="P-loop containing nucleoside triphosphate hydrolases"/>
    <property type="match status" value="1"/>
</dbReference>
<proteinExistence type="predicted"/>
<dbReference type="PANTHER" id="PTHR34301">
    <property type="entry name" value="DNA-BINDING PROTEIN-RELATED"/>
    <property type="match status" value="1"/>
</dbReference>
<feature type="domain" description="Orc1-like AAA ATPase" evidence="2">
    <location>
        <begin position="19"/>
        <end position="201"/>
    </location>
</feature>
<evidence type="ECO:0000313" key="3">
    <source>
        <dbReference type="EMBL" id="QHK22618.1"/>
    </source>
</evidence>
<gene>
    <name evidence="3" type="ORF">GU243_23945</name>
</gene>
<dbReference type="InterPro" id="IPR027417">
    <property type="entry name" value="P-loop_NTPase"/>
</dbReference>
<sequence>MDPVSNPYSPGAGRKPAALVGRDQPRRDWQIAIERVESGRTAQPFVLYGLRGVGKTVLLSDFRRSASERDWLVAQVEAGAGKSLREALGEALHAPLADLARPSAGRRLLKALKTAVSFKASYDQSGTWNFGLDLDGASGGGADTGVLETDLRKLIHDLALAAEEESVGLAILIDEAQDLNPAELVALCAIAHAAAQDDWRVLFAFAGLPSLPRVLAEAKSYAERFNYEKIEELRGTVASEALTKPAREDGVEWDDSAVALIVDESAGYPYFLQQFGQDTWNAATGVKITFDDARVGAANGRAALDSGFFRARWDRATRAEQNYLRAMAEDDDKGSSSGEIAVRLGRGPASFGPIRANLIAKGLVYAPEHGVIAFTVPGMAAFIKRQPNGS</sequence>
<organism evidence="3 4">
    <name type="scientific">Pseudarthrobacter psychrotolerans</name>
    <dbReference type="NCBI Taxonomy" id="2697569"/>
    <lineage>
        <taxon>Bacteria</taxon>
        <taxon>Bacillati</taxon>
        <taxon>Actinomycetota</taxon>
        <taxon>Actinomycetes</taxon>
        <taxon>Micrococcales</taxon>
        <taxon>Micrococcaceae</taxon>
        <taxon>Pseudarthrobacter</taxon>
    </lineage>
</organism>
<dbReference type="PANTHER" id="PTHR34301:SF8">
    <property type="entry name" value="ATPASE DOMAIN-CONTAINING PROTEIN"/>
    <property type="match status" value="1"/>
</dbReference>
<dbReference type="EMBL" id="CP047900">
    <property type="protein sequence ID" value="QHK22618.1"/>
    <property type="molecule type" value="Genomic_DNA"/>
</dbReference>
<feature type="region of interest" description="Disordered" evidence="1">
    <location>
        <begin position="1"/>
        <end position="21"/>
    </location>
</feature>
<evidence type="ECO:0000313" key="4">
    <source>
        <dbReference type="Proteomes" id="UP000464186"/>
    </source>
</evidence>
<dbReference type="InterPro" id="IPR041664">
    <property type="entry name" value="AAA_16"/>
</dbReference>
<dbReference type="Pfam" id="PF13191">
    <property type="entry name" value="AAA_16"/>
    <property type="match status" value="1"/>
</dbReference>
<dbReference type="Proteomes" id="UP000464186">
    <property type="component" value="Plasmid unnamed2"/>
</dbReference>
<evidence type="ECO:0000259" key="2">
    <source>
        <dbReference type="Pfam" id="PF13191"/>
    </source>
</evidence>
<reference evidence="3 4" key="1">
    <citation type="submission" date="2020-01" db="EMBL/GenBank/DDBJ databases">
        <title>Pseudarthrobacter psychrotolerans sp. nov., isolated from antarctic soil.</title>
        <authorList>
            <person name="Shin Y."/>
            <person name="Park W."/>
        </authorList>
    </citation>
    <scope>NUCLEOTIDE SEQUENCE [LARGE SCALE GENOMIC DNA]</scope>
    <source>
        <strain evidence="3 4">YJ56</strain>
        <plasmid evidence="3 4">unnamed2</plasmid>
    </source>
</reference>